<protein>
    <submittedName>
        <fullName evidence="1">Carbohydrate sulfotransferase 10-like isoform X1</fullName>
    </submittedName>
</protein>
<accession>A0AAD8B0T6</accession>
<organism evidence="1 2">
    <name type="scientific">Biomphalaria pfeifferi</name>
    <name type="common">Bloodfluke planorb</name>
    <name type="synonym">Freshwater snail</name>
    <dbReference type="NCBI Taxonomy" id="112525"/>
    <lineage>
        <taxon>Eukaryota</taxon>
        <taxon>Metazoa</taxon>
        <taxon>Spiralia</taxon>
        <taxon>Lophotrochozoa</taxon>
        <taxon>Mollusca</taxon>
        <taxon>Gastropoda</taxon>
        <taxon>Heterobranchia</taxon>
        <taxon>Euthyneura</taxon>
        <taxon>Panpulmonata</taxon>
        <taxon>Hygrophila</taxon>
        <taxon>Lymnaeoidea</taxon>
        <taxon>Planorbidae</taxon>
        <taxon>Biomphalaria</taxon>
    </lineage>
</organism>
<evidence type="ECO:0000313" key="1">
    <source>
        <dbReference type="EMBL" id="KAK0045972.1"/>
    </source>
</evidence>
<gene>
    <name evidence="1" type="ORF">Bpfe_024641</name>
</gene>
<dbReference type="AlphaFoldDB" id="A0AAD8B0T6"/>
<reference evidence="1" key="2">
    <citation type="submission" date="2023-04" db="EMBL/GenBank/DDBJ databases">
        <authorList>
            <person name="Bu L."/>
            <person name="Lu L."/>
            <person name="Laidemitt M.R."/>
            <person name="Zhang S.M."/>
            <person name="Mutuku M."/>
            <person name="Mkoji G."/>
            <person name="Steinauer M."/>
            <person name="Loker E.S."/>
        </authorList>
    </citation>
    <scope>NUCLEOTIDE SEQUENCE</scope>
    <source>
        <strain evidence="1">KasaAsao</strain>
        <tissue evidence="1">Whole Snail</tissue>
    </source>
</reference>
<name>A0AAD8B0T6_BIOPF</name>
<evidence type="ECO:0000313" key="2">
    <source>
        <dbReference type="Proteomes" id="UP001233172"/>
    </source>
</evidence>
<reference evidence="1" key="1">
    <citation type="journal article" date="2023" name="PLoS Negl. Trop. Dis.">
        <title>A genome sequence for Biomphalaria pfeifferi, the major vector snail for the human-infecting parasite Schistosoma mansoni.</title>
        <authorList>
            <person name="Bu L."/>
            <person name="Lu L."/>
            <person name="Laidemitt M.R."/>
            <person name="Zhang S.M."/>
            <person name="Mutuku M."/>
            <person name="Mkoji G."/>
            <person name="Steinauer M."/>
            <person name="Loker E.S."/>
        </authorList>
    </citation>
    <scope>NUCLEOTIDE SEQUENCE</scope>
    <source>
        <strain evidence="1">KasaAsao</strain>
    </source>
</reference>
<keyword evidence="2" id="KW-1185">Reference proteome</keyword>
<sequence>MTLSYKLFLRSKVKHPLLAKSYKKFIFATSSTLLIFLVFQVWSRSIPLYQGKITSDKSRSLRDLNNKESMWTRRQGAIALKFHINWN</sequence>
<dbReference type="Proteomes" id="UP001233172">
    <property type="component" value="Unassembled WGS sequence"/>
</dbReference>
<comment type="caution">
    <text evidence="1">The sequence shown here is derived from an EMBL/GenBank/DDBJ whole genome shotgun (WGS) entry which is preliminary data.</text>
</comment>
<dbReference type="EMBL" id="JASAOG010000173">
    <property type="protein sequence ID" value="KAK0045972.1"/>
    <property type="molecule type" value="Genomic_DNA"/>
</dbReference>
<proteinExistence type="predicted"/>